<dbReference type="GO" id="GO:0003824">
    <property type="term" value="F:catalytic activity"/>
    <property type="evidence" value="ECO:0007669"/>
    <property type="project" value="UniProtKB-ARBA"/>
</dbReference>
<organism evidence="6 7">
    <name type="scientific">Octadecabacter arcticus 238</name>
    <dbReference type="NCBI Taxonomy" id="391616"/>
    <lineage>
        <taxon>Bacteria</taxon>
        <taxon>Pseudomonadati</taxon>
        <taxon>Pseudomonadota</taxon>
        <taxon>Alphaproteobacteria</taxon>
        <taxon>Rhodobacterales</taxon>
        <taxon>Roseobacteraceae</taxon>
        <taxon>Octadecabacter</taxon>
    </lineage>
</organism>
<dbReference type="PROSITE" id="PS50887">
    <property type="entry name" value="GGDEF"/>
    <property type="match status" value="1"/>
</dbReference>
<dbReference type="SUPFAM" id="SSF55073">
    <property type="entry name" value="Nucleotide cyclase"/>
    <property type="match status" value="1"/>
</dbReference>
<evidence type="ECO:0000259" key="4">
    <source>
        <dbReference type="PROSITE" id="PS50883"/>
    </source>
</evidence>
<name>M9RMY5_9RHOB</name>
<dbReference type="InterPro" id="IPR001633">
    <property type="entry name" value="EAL_dom"/>
</dbReference>
<dbReference type="FunFam" id="3.30.70.270:FF:000001">
    <property type="entry name" value="Diguanylate cyclase domain protein"/>
    <property type="match status" value="1"/>
</dbReference>
<dbReference type="InterPro" id="IPR013656">
    <property type="entry name" value="PAS_4"/>
</dbReference>
<dbReference type="InterPro" id="IPR035919">
    <property type="entry name" value="EAL_sf"/>
</dbReference>
<dbReference type="CDD" id="cd01949">
    <property type="entry name" value="GGDEF"/>
    <property type="match status" value="1"/>
</dbReference>
<feature type="domain" description="PAC" evidence="3">
    <location>
        <begin position="125"/>
        <end position="177"/>
    </location>
</feature>
<dbReference type="eggNOG" id="COG5001">
    <property type="taxonomic scope" value="Bacteria"/>
</dbReference>
<evidence type="ECO:0000313" key="6">
    <source>
        <dbReference type="EMBL" id="AGI73108.1"/>
    </source>
</evidence>
<dbReference type="Gene3D" id="3.30.70.270">
    <property type="match status" value="1"/>
</dbReference>
<keyword evidence="1" id="KW-0812">Transmembrane</keyword>
<dbReference type="PROSITE" id="PS50883">
    <property type="entry name" value="EAL"/>
    <property type="match status" value="1"/>
</dbReference>
<protein>
    <submittedName>
        <fullName evidence="6">Putative signaling protein with diguanylate cyclase activity</fullName>
    </submittedName>
</protein>
<dbReference type="CDD" id="cd01948">
    <property type="entry name" value="EAL"/>
    <property type="match status" value="1"/>
</dbReference>
<reference evidence="6 7" key="1">
    <citation type="journal article" date="2013" name="PLoS ONE">
        <title>Poles Apart: Arctic and Antarctic Octadecabacter strains Share High Genome Plasticity and a New Type of Xanthorhodopsin.</title>
        <authorList>
            <person name="Vollmers J."/>
            <person name="Voget S."/>
            <person name="Dietrich S."/>
            <person name="Gollnow K."/>
            <person name="Smits M."/>
            <person name="Meyer K."/>
            <person name="Brinkhoff T."/>
            <person name="Simon M."/>
            <person name="Daniel R."/>
        </authorList>
    </citation>
    <scope>NUCLEOTIDE SEQUENCE [LARGE SCALE GENOMIC DNA]</scope>
    <source>
        <strain evidence="6 7">238</strain>
    </source>
</reference>
<feature type="domain" description="PAS" evidence="2">
    <location>
        <begin position="49"/>
        <end position="105"/>
    </location>
</feature>
<dbReference type="Pfam" id="PF08448">
    <property type="entry name" value="PAS_4"/>
    <property type="match status" value="1"/>
</dbReference>
<dbReference type="SUPFAM" id="SSF55785">
    <property type="entry name" value="PYP-like sensor domain (PAS domain)"/>
    <property type="match status" value="1"/>
</dbReference>
<dbReference type="Pfam" id="PF00563">
    <property type="entry name" value="EAL"/>
    <property type="match status" value="1"/>
</dbReference>
<dbReference type="RefSeq" id="WP_015496132.1">
    <property type="nucleotide sequence ID" value="NC_020908.1"/>
</dbReference>
<feature type="domain" description="EAL" evidence="4">
    <location>
        <begin position="356"/>
        <end position="613"/>
    </location>
</feature>
<dbReference type="PROSITE" id="PS50112">
    <property type="entry name" value="PAS"/>
    <property type="match status" value="1"/>
</dbReference>
<dbReference type="NCBIfam" id="TIGR00254">
    <property type="entry name" value="GGDEF"/>
    <property type="match status" value="1"/>
</dbReference>
<dbReference type="Pfam" id="PF00990">
    <property type="entry name" value="GGDEF"/>
    <property type="match status" value="1"/>
</dbReference>
<dbReference type="CDD" id="cd00130">
    <property type="entry name" value="PAS"/>
    <property type="match status" value="1"/>
</dbReference>
<dbReference type="STRING" id="391616.OA238_c31100"/>
<dbReference type="eggNOG" id="COG5002">
    <property type="taxonomic scope" value="Bacteria"/>
</dbReference>
<dbReference type="InterPro" id="IPR000700">
    <property type="entry name" value="PAS-assoc_C"/>
</dbReference>
<evidence type="ECO:0000259" key="3">
    <source>
        <dbReference type="PROSITE" id="PS50113"/>
    </source>
</evidence>
<dbReference type="Gene3D" id="3.30.450.20">
    <property type="entry name" value="PAS domain"/>
    <property type="match status" value="1"/>
</dbReference>
<dbReference type="PROSITE" id="PS50113">
    <property type="entry name" value="PAC"/>
    <property type="match status" value="1"/>
</dbReference>
<dbReference type="SMART" id="SM00052">
    <property type="entry name" value="EAL"/>
    <property type="match status" value="1"/>
</dbReference>
<dbReference type="HOGENOM" id="CLU_000445_70_20_5"/>
<dbReference type="InterPro" id="IPR029787">
    <property type="entry name" value="Nucleotide_cyclase"/>
</dbReference>
<dbReference type="SMART" id="SM00267">
    <property type="entry name" value="GGDEF"/>
    <property type="match status" value="1"/>
</dbReference>
<dbReference type="InterPro" id="IPR052155">
    <property type="entry name" value="Biofilm_reg_signaling"/>
</dbReference>
<gene>
    <name evidence="6" type="ORF">OA238_c31100</name>
</gene>
<dbReference type="InterPro" id="IPR000014">
    <property type="entry name" value="PAS"/>
</dbReference>
<dbReference type="InterPro" id="IPR043128">
    <property type="entry name" value="Rev_trsase/Diguanyl_cyclase"/>
</dbReference>
<dbReference type="PANTHER" id="PTHR44757">
    <property type="entry name" value="DIGUANYLATE CYCLASE DGCP"/>
    <property type="match status" value="1"/>
</dbReference>
<dbReference type="PANTHER" id="PTHR44757:SF2">
    <property type="entry name" value="BIOFILM ARCHITECTURE MAINTENANCE PROTEIN MBAA"/>
    <property type="match status" value="1"/>
</dbReference>
<keyword evidence="1" id="KW-1133">Transmembrane helix</keyword>
<dbReference type="InterPro" id="IPR035965">
    <property type="entry name" value="PAS-like_dom_sf"/>
</dbReference>
<dbReference type="Proteomes" id="UP000004688">
    <property type="component" value="Chromosome"/>
</dbReference>
<proteinExistence type="predicted"/>
<evidence type="ECO:0000259" key="5">
    <source>
        <dbReference type="PROSITE" id="PS50887"/>
    </source>
</evidence>
<evidence type="ECO:0000256" key="1">
    <source>
        <dbReference type="SAM" id="Phobius"/>
    </source>
</evidence>
<dbReference type="KEGG" id="oar:OA238_c31100"/>
<accession>M9RMY5</accession>
<dbReference type="InterPro" id="IPR000160">
    <property type="entry name" value="GGDEF_dom"/>
</dbReference>
<dbReference type="EMBL" id="CP003742">
    <property type="protein sequence ID" value="AGI73108.1"/>
    <property type="molecule type" value="Genomic_DNA"/>
</dbReference>
<evidence type="ECO:0000313" key="7">
    <source>
        <dbReference type="Proteomes" id="UP000004688"/>
    </source>
</evidence>
<sequence>MTTFVVLFIGLLAVVLILTPLIIHLSREVGILRLTLHDARLELVTAVRDADYHRMASEHASDGLVVQDMKARILWANPAYLKIFGVTFDEIVGRNPLEFALPPNDAVSPDEIEAFRYCADDPQDWSLHERLNRHNDGREFWNQMNSSYNLAPDGTQNAIVVCRDVTEQMEQKQKLHETSNKLQHEATHDGLTGVPNRAAFKTFIGDALRSGDGTPVGLLHIDLDNFKAVNDTHGHSGGDAVLTHTADVIRQNIRDSDLLARVGGDEFVVVCPQTSDLALLDDLSTRLLDVTSKPFAWSNRLLKIEASIGAAISQSEKTTAETLLVQADFALYEAKRTGRNRVALYDEDLHDRHAFQSRRAIELANAIDTGTLDYWFQPTMSLETGQIIGLETLVRWVHPVDGVIAPDEFLPMVKELGLMGALDLLSMTAALTEKRNLNHAGFGDIGIAFNASPELLSHPDFIRRLIWGVEAAGIERAHVTIKVLETTNFGDASETQSHAAIIRDLHDGGFQVHLDDFGVGFAGLSHLAKLDVTGVKIDRGLVTNLLSDAIRGKIVRKIVVLSNDLGLNVIAEGVEDQATATALAGMGCGVIQGYWLSRPLPRDDLLDWLHDRQRQQRPKRA</sequence>
<keyword evidence="1" id="KW-0472">Membrane</keyword>
<keyword evidence="7" id="KW-1185">Reference proteome</keyword>
<dbReference type="Gene3D" id="3.20.20.450">
    <property type="entry name" value="EAL domain"/>
    <property type="match status" value="1"/>
</dbReference>
<dbReference type="AlphaFoldDB" id="M9RMY5"/>
<dbReference type="SMART" id="SM00091">
    <property type="entry name" value="PAS"/>
    <property type="match status" value="1"/>
</dbReference>
<dbReference type="NCBIfam" id="TIGR00229">
    <property type="entry name" value="sensory_box"/>
    <property type="match status" value="1"/>
</dbReference>
<evidence type="ECO:0000259" key="2">
    <source>
        <dbReference type="PROSITE" id="PS50112"/>
    </source>
</evidence>
<feature type="domain" description="GGDEF" evidence="5">
    <location>
        <begin position="214"/>
        <end position="347"/>
    </location>
</feature>
<dbReference type="SUPFAM" id="SSF141868">
    <property type="entry name" value="EAL domain-like"/>
    <property type="match status" value="1"/>
</dbReference>
<feature type="transmembrane region" description="Helical" evidence="1">
    <location>
        <begin position="6"/>
        <end position="25"/>
    </location>
</feature>
<dbReference type="OrthoDB" id="9814202at2"/>